<dbReference type="eggNOG" id="ENOG5031TST">
    <property type="taxonomic scope" value="Bacteria"/>
</dbReference>
<dbReference type="EMBL" id="AGVE01000046">
    <property type="protein sequence ID" value="EHI11958.1"/>
    <property type="molecule type" value="Genomic_DNA"/>
</dbReference>
<dbReference type="Proteomes" id="UP000004915">
    <property type="component" value="Unassembled WGS sequence"/>
</dbReference>
<dbReference type="AlphaFoldDB" id="G7CGJ8"/>
<proteinExistence type="predicted"/>
<name>G7CGJ8_MYCT3</name>
<gene>
    <name evidence="1" type="ORF">KEK_13703</name>
</gene>
<accession>G7CGJ8</accession>
<evidence type="ECO:0000313" key="1">
    <source>
        <dbReference type="EMBL" id="EHI11958.1"/>
    </source>
</evidence>
<evidence type="ECO:0000313" key="2">
    <source>
        <dbReference type="Proteomes" id="UP000004915"/>
    </source>
</evidence>
<comment type="caution">
    <text evidence="1">The sequence shown here is derived from an EMBL/GenBank/DDBJ whole genome shotgun (WGS) entry which is preliminary data.</text>
</comment>
<keyword evidence="2" id="KW-1185">Reference proteome</keyword>
<dbReference type="PATRIC" id="fig|1078020.3.peg.2694"/>
<protein>
    <submittedName>
        <fullName evidence="1">Uncharacterized protein</fullName>
    </submittedName>
</protein>
<sequence length="79" mass="7811">MAACAALVAVGCSAGDPAPPETSSTTEDSTSHGAFAECLDRHGVPVPAGPAAGTPEGVDEQRWQQAMADCAEFAPGPAN</sequence>
<reference evidence="1 2" key="1">
    <citation type="submission" date="2011-11" db="EMBL/GenBank/DDBJ databases">
        <authorList>
            <consortium name="Tuberculosis Structural Genomics Consortium"/>
            <person name="Ioerger T.R."/>
        </authorList>
    </citation>
    <scope>NUCLEOTIDE SEQUENCE [LARGE SCALE GENOMIC DNA]</scope>
    <source>
        <strain evidence="2">ATCC 19527 / DSM 44167 / CIP 105390 / JCM 6362 / NCTC 10409 / 316</strain>
    </source>
</reference>
<organism evidence="1 2">
    <name type="scientific">Mycolicibacterium thermoresistibile (strain ATCC 19527 / DSM 44167 / CIP 105390 / JCM 6362 / NCTC 10409 / 316)</name>
    <name type="common">Mycobacterium thermoresistibile</name>
    <dbReference type="NCBI Taxonomy" id="1078020"/>
    <lineage>
        <taxon>Bacteria</taxon>
        <taxon>Bacillati</taxon>
        <taxon>Actinomycetota</taxon>
        <taxon>Actinomycetes</taxon>
        <taxon>Mycobacteriales</taxon>
        <taxon>Mycobacteriaceae</taxon>
        <taxon>Mycolicibacterium</taxon>
    </lineage>
</organism>